<evidence type="ECO:0000256" key="1">
    <source>
        <dbReference type="SAM" id="MobiDB-lite"/>
    </source>
</evidence>
<organism evidence="2 3">
    <name type="scientific">Capronia epimyces CBS 606.96</name>
    <dbReference type="NCBI Taxonomy" id="1182542"/>
    <lineage>
        <taxon>Eukaryota</taxon>
        <taxon>Fungi</taxon>
        <taxon>Dikarya</taxon>
        <taxon>Ascomycota</taxon>
        <taxon>Pezizomycotina</taxon>
        <taxon>Eurotiomycetes</taxon>
        <taxon>Chaetothyriomycetidae</taxon>
        <taxon>Chaetothyriales</taxon>
        <taxon>Herpotrichiellaceae</taxon>
        <taxon>Capronia</taxon>
    </lineage>
</organism>
<proteinExistence type="predicted"/>
<feature type="compositionally biased region" description="Low complexity" evidence="1">
    <location>
        <begin position="57"/>
        <end position="69"/>
    </location>
</feature>
<feature type="compositionally biased region" description="Polar residues" evidence="1">
    <location>
        <begin position="161"/>
        <end position="172"/>
    </location>
</feature>
<evidence type="ECO:0000313" key="3">
    <source>
        <dbReference type="Proteomes" id="UP000019478"/>
    </source>
</evidence>
<reference evidence="2 3" key="1">
    <citation type="submission" date="2013-03" db="EMBL/GenBank/DDBJ databases">
        <title>The Genome Sequence of Capronia epimyces CBS 606.96.</title>
        <authorList>
            <consortium name="The Broad Institute Genomics Platform"/>
            <person name="Cuomo C."/>
            <person name="de Hoog S."/>
            <person name="Gorbushina A."/>
            <person name="Walker B."/>
            <person name="Young S.K."/>
            <person name="Zeng Q."/>
            <person name="Gargeya S."/>
            <person name="Fitzgerald M."/>
            <person name="Haas B."/>
            <person name="Abouelleil A."/>
            <person name="Allen A.W."/>
            <person name="Alvarado L."/>
            <person name="Arachchi H.M."/>
            <person name="Berlin A.M."/>
            <person name="Chapman S.B."/>
            <person name="Gainer-Dewar J."/>
            <person name="Goldberg J."/>
            <person name="Griggs A."/>
            <person name="Gujja S."/>
            <person name="Hansen M."/>
            <person name="Howarth C."/>
            <person name="Imamovic A."/>
            <person name="Ireland A."/>
            <person name="Larimer J."/>
            <person name="McCowan C."/>
            <person name="Murphy C."/>
            <person name="Pearson M."/>
            <person name="Poon T.W."/>
            <person name="Priest M."/>
            <person name="Roberts A."/>
            <person name="Saif S."/>
            <person name="Shea T."/>
            <person name="Sisk P."/>
            <person name="Sykes S."/>
            <person name="Wortman J."/>
            <person name="Nusbaum C."/>
            <person name="Birren B."/>
        </authorList>
    </citation>
    <scope>NUCLEOTIDE SEQUENCE [LARGE SCALE GENOMIC DNA]</scope>
    <source>
        <strain evidence="2 3">CBS 606.96</strain>
    </source>
</reference>
<dbReference type="RefSeq" id="XP_007737961.1">
    <property type="nucleotide sequence ID" value="XM_007739771.1"/>
</dbReference>
<dbReference type="AlphaFoldDB" id="W9XKG5"/>
<feature type="compositionally biased region" description="Pro residues" evidence="1">
    <location>
        <begin position="99"/>
        <end position="114"/>
    </location>
</feature>
<accession>W9XKG5</accession>
<feature type="compositionally biased region" description="Low complexity" evidence="1">
    <location>
        <begin position="17"/>
        <end position="30"/>
    </location>
</feature>
<dbReference type="HOGENOM" id="CLU_058869_0_0_1"/>
<gene>
    <name evidence="2" type="ORF">A1O3_09677</name>
</gene>
<keyword evidence="3" id="KW-1185">Reference proteome</keyword>
<feature type="region of interest" description="Disordered" evidence="1">
    <location>
        <begin position="213"/>
        <end position="237"/>
    </location>
</feature>
<feature type="compositionally biased region" description="Polar residues" evidence="1">
    <location>
        <begin position="40"/>
        <end position="56"/>
    </location>
</feature>
<evidence type="ECO:0000313" key="2">
    <source>
        <dbReference type="EMBL" id="EXJ77451.1"/>
    </source>
</evidence>
<name>W9XKG5_9EURO</name>
<sequence>MAPIPVYTSSPINTNLPSHPHAASPSTAAARYAPGDIQAAPTTTTITSPQGASPSTQQAQPGAPAVPQPTNTVSSTYNRRLGPTPTAPLPTSATRVTDSPPPPQPGAAPFPPESQSPKLSIPAQPRPGEIPQWTPSSASPIRHAVPSPTPTHARPVPLPAHQQSSSLYTPSRSIPPAGVTSTYPQDLSHPPGYMQDSRASFEDKPIEFCQPLENRASPTSSHRGGILDDEPILDRGFDNESGVLNSAIAWAKSAGKRLSRTEEQIWRQFNGESDT</sequence>
<dbReference type="EMBL" id="AMGY01000010">
    <property type="protein sequence ID" value="EXJ77451.1"/>
    <property type="molecule type" value="Genomic_DNA"/>
</dbReference>
<dbReference type="Proteomes" id="UP000019478">
    <property type="component" value="Unassembled WGS sequence"/>
</dbReference>
<feature type="compositionally biased region" description="Polar residues" evidence="1">
    <location>
        <begin position="7"/>
        <end position="16"/>
    </location>
</feature>
<feature type="region of interest" description="Disordered" evidence="1">
    <location>
        <begin position="1"/>
        <end position="198"/>
    </location>
</feature>
<protein>
    <submittedName>
        <fullName evidence="2">Uncharacterized protein</fullName>
    </submittedName>
</protein>
<comment type="caution">
    <text evidence="2">The sequence shown here is derived from an EMBL/GenBank/DDBJ whole genome shotgun (WGS) entry which is preliminary data.</text>
</comment>
<dbReference type="OrthoDB" id="5385910at2759"/>
<dbReference type="GeneID" id="19173761"/>
<dbReference type="STRING" id="1182542.W9XKG5"/>
<dbReference type="eggNOG" id="ENOG502QQEE">
    <property type="taxonomic scope" value="Eukaryota"/>
</dbReference>